<dbReference type="AlphaFoldDB" id="A0AAP0JFK1"/>
<evidence type="ECO:0000313" key="3">
    <source>
        <dbReference type="Proteomes" id="UP001419268"/>
    </source>
</evidence>
<evidence type="ECO:0000256" key="1">
    <source>
        <dbReference type="SAM" id="MobiDB-lite"/>
    </source>
</evidence>
<protein>
    <submittedName>
        <fullName evidence="2">Uncharacterized protein</fullName>
    </submittedName>
</protein>
<feature type="region of interest" description="Disordered" evidence="1">
    <location>
        <begin position="49"/>
        <end position="78"/>
    </location>
</feature>
<reference evidence="2 3" key="1">
    <citation type="submission" date="2024-01" db="EMBL/GenBank/DDBJ databases">
        <title>Genome assemblies of Stephania.</title>
        <authorList>
            <person name="Yang L."/>
        </authorList>
    </citation>
    <scope>NUCLEOTIDE SEQUENCE [LARGE SCALE GENOMIC DNA]</scope>
    <source>
        <strain evidence="2">JXDWG</strain>
        <tissue evidence="2">Leaf</tissue>
    </source>
</reference>
<organism evidence="2 3">
    <name type="scientific">Stephania cephalantha</name>
    <dbReference type="NCBI Taxonomy" id="152367"/>
    <lineage>
        <taxon>Eukaryota</taxon>
        <taxon>Viridiplantae</taxon>
        <taxon>Streptophyta</taxon>
        <taxon>Embryophyta</taxon>
        <taxon>Tracheophyta</taxon>
        <taxon>Spermatophyta</taxon>
        <taxon>Magnoliopsida</taxon>
        <taxon>Ranunculales</taxon>
        <taxon>Menispermaceae</taxon>
        <taxon>Menispermoideae</taxon>
        <taxon>Cissampelideae</taxon>
        <taxon>Stephania</taxon>
    </lineage>
</organism>
<accession>A0AAP0JFK1</accession>
<keyword evidence="3" id="KW-1185">Reference proteome</keyword>
<evidence type="ECO:0000313" key="2">
    <source>
        <dbReference type="EMBL" id="KAK9132138.1"/>
    </source>
</evidence>
<proteinExistence type="predicted"/>
<gene>
    <name evidence="2" type="ORF">Scep_011666</name>
</gene>
<sequence length="134" mass="15462">MAGTVIRRSTAWSRGNPRVCYAFVLIHRVNLADDKFRCRVVASRRRGDPKLSQGYMTRAMAGGESRGSNGGGKRSRAWRKMRVPRRMKCWATWRNGRTRDGEKGGAKAQRCFARWRRIHEAITARRGEDRVARR</sequence>
<dbReference type="EMBL" id="JBBNAG010000005">
    <property type="protein sequence ID" value="KAK9132138.1"/>
    <property type="molecule type" value="Genomic_DNA"/>
</dbReference>
<comment type="caution">
    <text evidence="2">The sequence shown here is derived from an EMBL/GenBank/DDBJ whole genome shotgun (WGS) entry which is preliminary data.</text>
</comment>
<name>A0AAP0JFK1_9MAGN</name>
<dbReference type="Proteomes" id="UP001419268">
    <property type="component" value="Unassembled WGS sequence"/>
</dbReference>